<dbReference type="GO" id="GO:0015074">
    <property type="term" value="P:DNA integration"/>
    <property type="evidence" value="ECO:0007669"/>
    <property type="project" value="InterPro"/>
</dbReference>
<gene>
    <name evidence="3" type="ORF">DI616_19320</name>
</gene>
<dbReference type="AlphaFoldDB" id="A0A533HZQ4"/>
<dbReference type="EMBL" id="VAFL01000030">
    <property type="protein sequence ID" value="TKW63717.1"/>
    <property type="molecule type" value="Genomic_DNA"/>
</dbReference>
<evidence type="ECO:0000313" key="3">
    <source>
        <dbReference type="EMBL" id="TKW63717.1"/>
    </source>
</evidence>
<evidence type="ECO:0000259" key="2">
    <source>
        <dbReference type="PROSITE" id="PS51898"/>
    </source>
</evidence>
<feature type="domain" description="Tyr recombinase" evidence="2">
    <location>
        <begin position="243"/>
        <end position="419"/>
    </location>
</feature>
<dbReference type="SUPFAM" id="SSF56349">
    <property type="entry name" value="DNA breaking-rejoining enzymes"/>
    <property type="match status" value="1"/>
</dbReference>
<reference evidence="3 4" key="1">
    <citation type="journal article" date="2017" name="Nat. Commun.">
        <title>In situ click chemistry generation of cyclooxygenase-2 inhibitors.</title>
        <authorList>
            <person name="Bhardwaj A."/>
            <person name="Kaur J."/>
            <person name="Wuest M."/>
            <person name="Wuest F."/>
        </authorList>
    </citation>
    <scope>NUCLEOTIDE SEQUENCE [LARGE SCALE GENOMIC DNA]</scope>
    <source>
        <strain evidence="3">S2_012_000_R3_94</strain>
    </source>
</reference>
<dbReference type="GO" id="GO:0006310">
    <property type="term" value="P:DNA recombination"/>
    <property type="evidence" value="ECO:0007669"/>
    <property type="project" value="UniProtKB-KW"/>
</dbReference>
<dbReference type="Gene3D" id="1.10.443.10">
    <property type="entry name" value="Intergrase catalytic core"/>
    <property type="match status" value="1"/>
</dbReference>
<dbReference type="Pfam" id="PF00589">
    <property type="entry name" value="Phage_integrase"/>
    <property type="match status" value="1"/>
</dbReference>
<protein>
    <submittedName>
        <fullName evidence="3">Integrase</fullName>
    </submittedName>
</protein>
<dbReference type="InterPro" id="IPR013762">
    <property type="entry name" value="Integrase-like_cat_sf"/>
</dbReference>
<dbReference type="PROSITE" id="PS51898">
    <property type="entry name" value="TYR_RECOMBINASE"/>
    <property type="match status" value="1"/>
</dbReference>
<dbReference type="InterPro" id="IPR011010">
    <property type="entry name" value="DNA_brk_join_enz"/>
</dbReference>
<evidence type="ECO:0000313" key="4">
    <source>
        <dbReference type="Proteomes" id="UP000315344"/>
    </source>
</evidence>
<keyword evidence="1" id="KW-0233">DNA recombination</keyword>
<dbReference type="Proteomes" id="UP000315344">
    <property type="component" value="Unassembled WGS sequence"/>
</dbReference>
<sequence>MPITKRGKTWHLRRRVPKRYRSVDRREAVYLSLHTDSETVARQKEPIIWQEQINSWEARLAGNSQDAEERYEAALNLARLQGLRYLPAAKVAELPREALLERIELVRKQDGVVDKQAAAAALGGVSKPPIRISRALDLYWGLARDKTVGMSADQEQVWANPRKKAIKNLIAITGDKPISEITADDMLDFRDWWMNRITVEGLSPGTANKDLTHLGDVLGTVNSMKRLGLTLPMSGLSFKEMEAEPRIAYSDDWIRNKILAEGALDGLNDEARAIVLIMINTGARPSEICRMRQPEILLDDEVPHLCFAPIGRRLKTRNARRRIPLLGVALEALRQFPEGILRYREKPVSASGCINSYFTEDGLRETEGHSLYSLRHNFEDRMLEQKVDERIRRDILGHALGRERYGQGGSLQFIRDQLAPIAF</sequence>
<name>A0A533HZQ4_PARDE</name>
<organism evidence="3 4">
    <name type="scientific">Paracoccus denitrificans</name>
    <dbReference type="NCBI Taxonomy" id="266"/>
    <lineage>
        <taxon>Bacteria</taxon>
        <taxon>Pseudomonadati</taxon>
        <taxon>Pseudomonadota</taxon>
        <taxon>Alphaproteobacteria</taxon>
        <taxon>Rhodobacterales</taxon>
        <taxon>Paracoccaceae</taxon>
        <taxon>Paracoccus</taxon>
    </lineage>
</organism>
<proteinExistence type="predicted"/>
<evidence type="ECO:0000256" key="1">
    <source>
        <dbReference type="ARBA" id="ARBA00023172"/>
    </source>
</evidence>
<accession>A0A533HZQ4</accession>
<dbReference type="GO" id="GO:0003677">
    <property type="term" value="F:DNA binding"/>
    <property type="evidence" value="ECO:0007669"/>
    <property type="project" value="InterPro"/>
</dbReference>
<dbReference type="InterPro" id="IPR002104">
    <property type="entry name" value="Integrase_catalytic"/>
</dbReference>
<comment type="caution">
    <text evidence="3">The sequence shown here is derived from an EMBL/GenBank/DDBJ whole genome shotgun (WGS) entry which is preliminary data.</text>
</comment>